<evidence type="ECO:0000313" key="1">
    <source>
        <dbReference type="EMBL" id="MFK6999475.1"/>
    </source>
</evidence>
<evidence type="ECO:0000313" key="2">
    <source>
        <dbReference type="Proteomes" id="UP001621706"/>
    </source>
</evidence>
<dbReference type="Proteomes" id="UP001621706">
    <property type="component" value="Unassembled WGS sequence"/>
</dbReference>
<sequence>MFSTHNENTIAHETLHGMGLPHSFFGQHYVYQAQKTENIMDYSHKGSDPVNNILRVPIINRISTWYWQWRIINPNI</sequence>
<dbReference type="RefSeq" id="WP_405344035.1">
    <property type="nucleotide sequence ID" value="NZ_JAZGZP010000001.1"/>
</dbReference>
<reference evidence="1 2" key="1">
    <citation type="submission" date="2024-02" db="EMBL/GenBank/DDBJ databases">
        <title>Comparative Genomic Analysis of Flavobacterium Species Causing Columnaris Disease of Freshwater Fish in Thailand: Insights into Virulence and Resistance Mechanisms.</title>
        <authorList>
            <person name="Nguyen D."/>
            <person name="Chokmangmeepisarn P."/>
            <person name="Khianchaikhan K."/>
            <person name="Morishita M."/>
            <person name="Bunnoy A."/>
            <person name="Rodkhum C."/>
        </authorList>
    </citation>
    <scope>NUCLEOTIDE SEQUENCE [LARGE SCALE GENOMIC DNA]</scope>
    <source>
        <strain evidence="1 2">CNRT2201</strain>
    </source>
</reference>
<comment type="caution">
    <text evidence="1">The sequence shown here is derived from an EMBL/GenBank/DDBJ whole genome shotgun (WGS) entry which is preliminary data.</text>
</comment>
<protein>
    <recommendedName>
        <fullName evidence="3">Peptidase M10 metallopeptidase domain-containing protein</fullName>
    </recommendedName>
</protein>
<dbReference type="EMBL" id="JAZGZP010000001">
    <property type="protein sequence ID" value="MFK6999475.1"/>
    <property type="molecule type" value="Genomic_DNA"/>
</dbReference>
<accession>A0ABW8P4Q7</accession>
<evidence type="ECO:0008006" key="3">
    <source>
        <dbReference type="Google" id="ProtNLM"/>
    </source>
</evidence>
<dbReference type="SUPFAM" id="SSF55486">
    <property type="entry name" value="Metalloproteases ('zincins'), catalytic domain"/>
    <property type="match status" value="1"/>
</dbReference>
<name>A0ABW8P4Q7_9FLAO</name>
<gene>
    <name evidence="1" type="ORF">V3I07_01055</name>
</gene>
<keyword evidence="2" id="KW-1185">Reference proteome</keyword>
<proteinExistence type="predicted"/>
<organism evidence="1 2">
    <name type="scientific">Flavobacterium oreochromis</name>
    <dbReference type="NCBI Taxonomy" id="2906078"/>
    <lineage>
        <taxon>Bacteria</taxon>
        <taxon>Pseudomonadati</taxon>
        <taxon>Bacteroidota</taxon>
        <taxon>Flavobacteriia</taxon>
        <taxon>Flavobacteriales</taxon>
        <taxon>Flavobacteriaceae</taxon>
        <taxon>Flavobacterium</taxon>
    </lineage>
</organism>